<evidence type="ECO:0000256" key="4">
    <source>
        <dbReference type="ARBA" id="ARBA00023326"/>
    </source>
</evidence>
<feature type="signal peptide" evidence="5">
    <location>
        <begin position="1"/>
        <end position="26"/>
    </location>
</feature>
<dbReference type="CDD" id="cd02850">
    <property type="entry name" value="E_set_Cellulase_N"/>
    <property type="match status" value="1"/>
</dbReference>
<dbReference type="GO" id="GO:0008810">
    <property type="term" value="F:cellulase activity"/>
    <property type="evidence" value="ECO:0007669"/>
    <property type="project" value="InterPro"/>
</dbReference>
<keyword evidence="9" id="KW-1185">Reference proteome</keyword>
<dbReference type="Pfam" id="PF00759">
    <property type="entry name" value="Glyco_hydro_9"/>
    <property type="match status" value="1"/>
</dbReference>
<evidence type="ECO:0000256" key="3">
    <source>
        <dbReference type="ARBA" id="ARBA00023277"/>
    </source>
</evidence>
<dbReference type="InterPro" id="IPR012341">
    <property type="entry name" value="6hp_glycosidase-like_sf"/>
</dbReference>
<dbReference type="Gene3D" id="1.50.10.10">
    <property type="match status" value="1"/>
</dbReference>
<keyword evidence="2" id="KW-0136">Cellulose degradation</keyword>
<dbReference type="SUPFAM" id="SSF81296">
    <property type="entry name" value="E set domains"/>
    <property type="match status" value="1"/>
</dbReference>
<gene>
    <name evidence="8" type="ORF">CPT75_07845</name>
</gene>
<sequence length="527" mass="57316">MLSHKIRATSTLLLTCVLLGSGCAESAPSINPITDTIQEDSLTTPDPALSTAIALESISPKILTDQNGYRTGASKTVLFINKDLDTSKLPSTFEIRKTADDAVVFTASITWSLDKASDTGECIGSGTFTDYQTDGDYYIYAEGLGDSCSFSIGDGVYDMLYESALRQYYLNRCGVALTQEYAGDDARGICHSDLATYKSDSSKTLDITGGWHLDSNADRDVETGCLIIDNLLLSYEMNPEVFTKDCGIPESGDDVPDVLDEIRYEADWLLKMQDKSTGGVYASALTNAKAGQNLSMAQVIVTDVTPQATISFAATLGWCSYVYGDIDPDFSKKCLEASKKAYEAASSMGALGSYDASFLAAAQLYRLTGDKTYENCLSTYFKSSSFESDFIMNDCIFMGGICYLKTTQPVNRDVCSKIMGALIGEAETISVASKKSDYMISTGSYDDITTILRNMRCLTVTNHIIYSQEYVEIIENHAHFLLGRGPSGANLATDTTEYTYKENGTKTGILYDPILDAEFLILLSAIM</sequence>
<organism evidence="8 9">
    <name type="scientific">Butyrivibrio fibrisolvens</name>
    <dbReference type="NCBI Taxonomy" id="831"/>
    <lineage>
        <taxon>Bacteria</taxon>
        <taxon>Bacillati</taxon>
        <taxon>Bacillota</taxon>
        <taxon>Clostridia</taxon>
        <taxon>Lachnospirales</taxon>
        <taxon>Lachnospiraceae</taxon>
        <taxon>Butyrivibrio</taxon>
    </lineage>
</organism>
<dbReference type="SUPFAM" id="SSF48208">
    <property type="entry name" value="Six-hairpin glycosidases"/>
    <property type="match status" value="1"/>
</dbReference>
<protein>
    <submittedName>
        <fullName evidence="8">Uncharacterized protein</fullName>
    </submittedName>
</protein>
<dbReference type="InterPro" id="IPR008928">
    <property type="entry name" value="6-hairpin_glycosidase_sf"/>
</dbReference>
<feature type="chain" id="PRO_5016300686" evidence="5">
    <location>
        <begin position="27"/>
        <end position="527"/>
    </location>
</feature>
<keyword evidence="5" id="KW-0732">Signal</keyword>
<feature type="domain" description="Cellulase Ig-like" evidence="7">
    <location>
        <begin position="59"/>
        <end position="145"/>
    </location>
</feature>
<evidence type="ECO:0000313" key="8">
    <source>
        <dbReference type="EMBL" id="PWT27021.1"/>
    </source>
</evidence>
<evidence type="ECO:0000259" key="7">
    <source>
        <dbReference type="Pfam" id="PF02927"/>
    </source>
</evidence>
<evidence type="ECO:0000256" key="1">
    <source>
        <dbReference type="ARBA" id="ARBA00007072"/>
    </source>
</evidence>
<proteinExistence type="inferred from homology"/>
<dbReference type="Proteomes" id="UP000245488">
    <property type="component" value="Chromosome"/>
</dbReference>
<accession>A0A317G1K3</accession>
<evidence type="ECO:0000313" key="9">
    <source>
        <dbReference type="Proteomes" id="UP000245488"/>
    </source>
</evidence>
<comment type="caution">
    <text evidence="8">The sequence shown here is derived from an EMBL/GenBank/DDBJ whole genome shotgun (WGS) entry which is preliminary data.</text>
</comment>
<feature type="domain" description="Glycoside hydrolase family 9" evidence="6">
    <location>
        <begin position="157"/>
        <end position="489"/>
    </location>
</feature>
<dbReference type="AlphaFoldDB" id="A0A317G1K3"/>
<dbReference type="InterPro" id="IPR004197">
    <property type="entry name" value="Cellulase_Ig-like"/>
</dbReference>
<dbReference type="Gene3D" id="2.60.40.10">
    <property type="entry name" value="Immunoglobulins"/>
    <property type="match status" value="1"/>
</dbReference>
<dbReference type="InterPro" id="IPR014756">
    <property type="entry name" value="Ig_E-set"/>
</dbReference>
<dbReference type="PROSITE" id="PS51257">
    <property type="entry name" value="PROKAR_LIPOPROTEIN"/>
    <property type="match status" value="1"/>
</dbReference>
<keyword evidence="3" id="KW-0119">Carbohydrate metabolism</keyword>
<keyword evidence="4" id="KW-0624">Polysaccharide degradation</keyword>
<dbReference type="InterPro" id="IPR013783">
    <property type="entry name" value="Ig-like_fold"/>
</dbReference>
<dbReference type="Pfam" id="PF02927">
    <property type="entry name" value="CelD_N"/>
    <property type="match status" value="1"/>
</dbReference>
<dbReference type="RefSeq" id="WP_110072659.1">
    <property type="nucleotide sequence ID" value="NZ_CM009896.1"/>
</dbReference>
<dbReference type="InterPro" id="IPR001701">
    <property type="entry name" value="Glyco_hydro_9"/>
</dbReference>
<evidence type="ECO:0000259" key="6">
    <source>
        <dbReference type="Pfam" id="PF00759"/>
    </source>
</evidence>
<comment type="similarity">
    <text evidence="1">Belongs to the glycosyl hydrolase 9 (cellulase E) family.</text>
</comment>
<reference evidence="8 9" key="1">
    <citation type="submission" date="2017-09" db="EMBL/GenBank/DDBJ databases">
        <title>High-quality draft genome sequence of Butyrivibrio fibrisolvens INBov1, isolated from cow rumen.</title>
        <authorList>
            <person name="Rodriguez Hernaez J."/>
            <person name="Rivarola M."/>
            <person name="Paniego N."/>
            <person name="Cravero S."/>
            <person name="Ceron Cucchi M."/>
            <person name="Martinez M.C."/>
        </authorList>
    </citation>
    <scope>NUCLEOTIDE SEQUENCE [LARGE SCALE GENOMIC DNA]</scope>
    <source>
        <strain evidence="8 9">INBov1</strain>
    </source>
</reference>
<evidence type="ECO:0000256" key="2">
    <source>
        <dbReference type="ARBA" id="ARBA00023001"/>
    </source>
</evidence>
<evidence type="ECO:0000256" key="5">
    <source>
        <dbReference type="SAM" id="SignalP"/>
    </source>
</evidence>
<dbReference type="EMBL" id="NXNG01000001">
    <property type="protein sequence ID" value="PWT27021.1"/>
    <property type="molecule type" value="Genomic_DNA"/>
</dbReference>
<dbReference type="GO" id="GO:0030245">
    <property type="term" value="P:cellulose catabolic process"/>
    <property type="evidence" value="ECO:0007669"/>
    <property type="project" value="UniProtKB-KW"/>
</dbReference>
<name>A0A317G1K3_BUTFI</name>